<dbReference type="AlphaFoldDB" id="A0A975FPX2"/>
<evidence type="ECO:0000313" key="4">
    <source>
        <dbReference type="Proteomes" id="UP000671914"/>
    </source>
</evidence>
<feature type="transmembrane region" description="Helical" evidence="2">
    <location>
        <begin position="210"/>
        <end position="241"/>
    </location>
</feature>
<reference evidence="3" key="1">
    <citation type="submission" date="2021-03" db="EMBL/GenBank/DDBJ databases">
        <title>Agromyces archimandritus sp. nov., isolated from the cockroach Archimandrita tessellata.</title>
        <authorList>
            <person name="Guzman J."/>
            <person name="Ortuzar M."/>
            <person name="Poehlein A."/>
            <person name="Daniel R."/>
            <person name="Trujillo M."/>
            <person name="Vilcinskas A."/>
        </authorList>
    </citation>
    <scope>NUCLEOTIDE SEQUENCE</scope>
    <source>
        <strain evidence="3">G127AT</strain>
    </source>
</reference>
<evidence type="ECO:0000313" key="3">
    <source>
        <dbReference type="EMBL" id="QTX05518.1"/>
    </source>
</evidence>
<gene>
    <name evidence="3" type="ORF">G127AT_04690</name>
</gene>
<feature type="region of interest" description="Disordered" evidence="1">
    <location>
        <begin position="123"/>
        <end position="147"/>
    </location>
</feature>
<dbReference type="RefSeq" id="WP_210900512.1">
    <property type="nucleotide sequence ID" value="NZ_CP071696.1"/>
</dbReference>
<dbReference type="KEGG" id="aarc:G127AT_04690"/>
<name>A0A975FPX2_9MICO</name>
<evidence type="ECO:0000256" key="1">
    <source>
        <dbReference type="SAM" id="MobiDB-lite"/>
    </source>
</evidence>
<keyword evidence="2" id="KW-0472">Membrane</keyword>
<proteinExistence type="predicted"/>
<keyword evidence="4" id="KW-1185">Reference proteome</keyword>
<evidence type="ECO:0000256" key="2">
    <source>
        <dbReference type="SAM" id="Phobius"/>
    </source>
</evidence>
<dbReference type="Proteomes" id="UP000671914">
    <property type="component" value="Chromosome"/>
</dbReference>
<feature type="transmembrane region" description="Helical" evidence="2">
    <location>
        <begin position="253"/>
        <end position="273"/>
    </location>
</feature>
<dbReference type="EMBL" id="CP071696">
    <property type="protein sequence ID" value="QTX05518.1"/>
    <property type="molecule type" value="Genomic_DNA"/>
</dbReference>
<protein>
    <submittedName>
        <fullName evidence="3">Uncharacterized protein</fullName>
    </submittedName>
</protein>
<keyword evidence="2" id="KW-1133">Transmembrane helix</keyword>
<accession>A0A975FPX2</accession>
<sequence>MQQSPRRRDIETVAGTPGTIIRRGDQIETLGTEMIDSAELLQRIADGADGQKGLAVDELQDVVGDVYRELKRAGEMYKPTGPVVADYGRVLEDVQPKIKGHVDNCEEYWNAYLALPGFLEGNRPSWGAPEPDSPEADAAADDDRDKQAAYDRWEAEAELFDEDYDTWEDAFEQAADRVGTILDGKIEDGFWDKVDGFVAGALEVLKWVGLALLVASIIIGGPLITALVAIVSIATLALTIYQKIRGDAGWKEVIIAAIAVIPFGSLGKSWTGIADDALGGMMTGAGRSLIRTEVSTIFGSGTSAFRFSGSVVEGFKNGFAQFARNHGTDGRLVDSITRFFTGKAAGTLNSAAPANIVVSGMWTALTRVNSGLSYGTGEGLWSRLGGK</sequence>
<keyword evidence="2" id="KW-0812">Transmembrane</keyword>
<organism evidence="3 4">
    <name type="scientific">Agromyces archimandritae</name>
    <dbReference type="NCBI Taxonomy" id="2781962"/>
    <lineage>
        <taxon>Bacteria</taxon>
        <taxon>Bacillati</taxon>
        <taxon>Actinomycetota</taxon>
        <taxon>Actinomycetes</taxon>
        <taxon>Micrococcales</taxon>
        <taxon>Microbacteriaceae</taxon>
        <taxon>Agromyces</taxon>
    </lineage>
</organism>